<dbReference type="GO" id="GO:0003700">
    <property type="term" value="F:DNA-binding transcription factor activity"/>
    <property type="evidence" value="ECO:0007669"/>
    <property type="project" value="InterPro"/>
</dbReference>
<dbReference type="Pfam" id="PF00392">
    <property type="entry name" value="GntR"/>
    <property type="match status" value="1"/>
</dbReference>
<dbReference type="InterPro" id="IPR000524">
    <property type="entry name" value="Tscrpt_reg_HTH_GntR"/>
</dbReference>
<dbReference type="PROSITE" id="PS50949">
    <property type="entry name" value="HTH_GNTR"/>
    <property type="match status" value="1"/>
</dbReference>
<feature type="domain" description="HTH gntR-type" evidence="4">
    <location>
        <begin position="19"/>
        <end position="86"/>
    </location>
</feature>
<evidence type="ECO:0000313" key="6">
    <source>
        <dbReference type="Proteomes" id="UP000263993"/>
    </source>
</evidence>
<accession>A0A371B7C7</accession>
<evidence type="ECO:0000256" key="3">
    <source>
        <dbReference type="ARBA" id="ARBA00023163"/>
    </source>
</evidence>
<sequence>MYTDTGPAYSVAWVCDEVPVLVSQLSEELADLILSGSLELGAPLEEQALADKFGVSRTPVREALRRLASSGLVELRPRRPAIVRRLSSEELADLLEALGEIEGLCARYAAERMTQGERLLLKSLLEKSADALPDKDSASIRRYDAELHRLIHQGSHNRSLQKVARDMRSQASVYSSAPYTMPNHVSDPSVPHRQHEGIVRAILAHDADEAQRLMGEHIGSTLLTIQQLIGKSQTASRQGRLKHAAGMVRP</sequence>
<dbReference type="EMBL" id="QRGO01000001">
    <property type="protein sequence ID" value="RDV03281.1"/>
    <property type="molecule type" value="Genomic_DNA"/>
</dbReference>
<dbReference type="GO" id="GO:0003677">
    <property type="term" value="F:DNA binding"/>
    <property type="evidence" value="ECO:0007669"/>
    <property type="project" value="UniProtKB-KW"/>
</dbReference>
<organism evidence="5 6">
    <name type="scientific">Undibacter mobilis</name>
    <dbReference type="NCBI Taxonomy" id="2292256"/>
    <lineage>
        <taxon>Bacteria</taxon>
        <taxon>Pseudomonadati</taxon>
        <taxon>Pseudomonadota</taxon>
        <taxon>Alphaproteobacteria</taxon>
        <taxon>Hyphomicrobiales</taxon>
        <taxon>Nitrobacteraceae</taxon>
        <taxon>Undibacter</taxon>
    </lineage>
</organism>
<dbReference type="CDD" id="cd07377">
    <property type="entry name" value="WHTH_GntR"/>
    <property type="match status" value="1"/>
</dbReference>
<dbReference type="InterPro" id="IPR036390">
    <property type="entry name" value="WH_DNA-bd_sf"/>
</dbReference>
<keyword evidence="6" id="KW-1185">Reference proteome</keyword>
<dbReference type="OrthoDB" id="9789310at2"/>
<dbReference type="Gene3D" id="1.10.10.10">
    <property type="entry name" value="Winged helix-like DNA-binding domain superfamily/Winged helix DNA-binding domain"/>
    <property type="match status" value="1"/>
</dbReference>
<dbReference type="PANTHER" id="PTHR43537:SF49">
    <property type="entry name" value="TRANSCRIPTIONAL REGULATORY PROTEIN"/>
    <property type="match status" value="1"/>
</dbReference>
<dbReference type="SMART" id="SM00345">
    <property type="entry name" value="HTH_GNTR"/>
    <property type="match status" value="1"/>
</dbReference>
<dbReference type="AlphaFoldDB" id="A0A371B7C7"/>
<dbReference type="PANTHER" id="PTHR43537">
    <property type="entry name" value="TRANSCRIPTIONAL REGULATOR, GNTR FAMILY"/>
    <property type="match status" value="1"/>
</dbReference>
<dbReference type="PRINTS" id="PR00035">
    <property type="entry name" value="HTHGNTR"/>
</dbReference>
<protein>
    <submittedName>
        <fullName evidence="5">GntR family transcriptional regulator</fullName>
    </submittedName>
</protein>
<evidence type="ECO:0000313" key="5">
    <source>
        <dbReference type="EMBL" id="RDV03281.1"/>
    </source>
</evidence>
<dbReference type="SUPFAM" id="SSF46785">
    <property type="entry name" value="Winged helix' DNA-binding domain"/>
    <property type="match status" value="1"/>
</dbReference>
<comment type="caution">
    <text evidence="5">The sequence shown here is derived from an EMBL/GenBank/DDBJ whole genome shotgun (WGS) entry which is preliminary data.</text>
</comment>
<dbReference type="InterPro" id="IPR008920">
    <property type="entry name" value="TF_FadR/GntR_C"/>
</dbReference>
<keyword evidence="3" id="KW-0804">Transcription</keyword>
<evidence type="ECO:0000259" key="4">
    <source>
        <dbReference type="PROSITE" id="PS50949"/>
    </source>
</evidence>
<evidence type="ECO:0000256" key="2">
    <source>
        <dbReference type="ARBA" id="ARBA00023125"/>
    </source>
</evidence>
<dbReference type="Proteomes" id="UP000263993">
    <property type="component" value="Unassembled WGS sequence"/>
</dbReference>
<dbReference type="Gene3D" id="1.20.120.530">
    <property type="entry name" value="GntR ligand-binding domain-like"/>
    <property type="match status" value="1"/>
</dbReference>
<reference evidence="6" key="1">
    <citation type="submission" date="2018-08" db="EMBL/GenBank/DDBJ databases">
        <authorList>
            <person name="Kim S.-J."/>
            <person name="Jung G.-Y."/>
        </authorList>
    </citation>
    <scope>NUCLEOTIDE SEQUENCE [LARGE SCALE GENOMIC DNA]</scope>
    <source>
        <strain evidence="6">GY_H</strain>
    </source>
</reference>
<keyword evidence="1" id="KW-0805">Transcription regulation</keyword>
<evidence type="ECO:0000256" key="1">
    <source>
        <dbReference type="ARBA" id="ARBA00023015"/>
    </source>
</evidence>
<dbReference type="InterPro" id="IPR036388">
    <property type="entry name" value="WH-like_DNA-bd_sf"/>
</dbReference>
<dbReference type="SUPFAM" id="SSF48008">
    <property type="entry name" value="GntR ligand-binding domain-like"/>
    <property type="match status" value="1"/>
</dbReference>
<gene>
    <name evidence="5" type="ORF">DXH78_00960</name>
</gene>
<dbReference type="SMART" id="SM00895">
    <property type="entry name" value="FCD"/>
    <property type="match status" value="1"/>
</dbReference>
<name>A0A371B7C7_9BRAD</name>
<proteinExistence type="predicted"/>
<keyword evidence="2" id="KW-0238">DNA-binding</keyword>
<dbReference type="Pfam" id="PF07729">
    <property type="entry name" value="FCD"/>
    <property type="match status" value="1"/>
</dbReference>
<dbReference type="InterPro" id="IPR011711">
    <property type="entry name" value="GntR_C"/>
</dbReference>